<keyword evidence="3" id="KW-1185">Reference proteome</keyword>
<dbReference type="SUPFAM" id="SSF56645">
    <property type="entry name" value="Acyl-CoA dehydrogenase NM domain-like"/>
    <property type="match status" value="1"/>
</dbReference>
<dbReference type="InterPro" id="IPR046373">
    <property type="entry name" value="Acyl-CoA_Oxase/DH_mid-dom_sf"/>
</dbReference>
<dbReference type="Proteomes" id="UP001333996">
    <property type="component" value="Unassembled WGS sequence"/>
</dbReference>
<evidence type="ECO:0000259" key="1">
    <source>
        <dbReference type="Pfam" id="PF02771"/>
    </source>
</evidence>
<dbReference type="Gene3D" id="2.40.110.10">
    <property type="entry name" value="Butyryl-CoA Dehydrogenase, subunit A, domain 2"/>
    <property type="match status" value="1"/>
</dbReference>
<gene>
    <name evidence="2" type="ORF">VXC91_18600</name>
</gene>
<evidence type="ECO:0000313" key="3">
    <source>
        <dbReference type="Proteomes" id="UP001333996"/>
    </source>
</evidence>
<evidence type="ECO:0000313" key="2">
    <source>
        <dbReference type="EMBL" id="MED7823936.1"/>
    </source>
</evidence>
<organism evidence="2 3">
    <name type="scientific">Streptomyces chiangmaiensis</name>
    <dbReference type="NCBI Taxonomy" id="766497"/>
    <lineage>
        <taxon>Bacteria</taxon>
        <taxon>Bacillati</taxon>
        <taxon>Actinomycetota</taxon>
        <taxon>Actinomycetes</taxon>
        <taxon>Kitasatosporales</taxon>
        <taxon>Streptomycetaceae</taxon>
        <taxon>Streptomyces</taxon>
    </lineage>
</organism>
<feature type="domain" description="Acyl-CoA dehydrogenase/oxidase N-terminal" evidence="1">
    <location>
        <begin position="4"/>
        <end position="100"/>
    </location>
</feature>
<dbReference type="Gene3D" id="1.10.540.10">
    <property type="entry name" value="Acyl-CoA dehydrogenase/oxidase, N-terminal domain"/>
    <property type="match status" value="1"/>
</dbReference>
<dbReference type="PANTHER" id="PTHR43831">
    <property type="entry name" value="ISOBUTYRYL-COA DEHYDROGENASE"/>
    <property type="match status" value="1"/>
</dbReference>
<dbReference type="RefSeq" id="WP_329508391.1">
    <property type="nucleotide sequence ID" value="NZ_BAAAYZ010000115.1"/>
</dbReference>
<proteinExistence type="predicted"/>
<reference evidence="2" key="1">
    <citation type="submission" date="2024-01" db="EMBL/GenBank/DDBJ databases">
        <title>First draft genome sequence data of TA4-1, the type strain of Gram-positive actinobacterium Streptomyces chiangmaiensis.</title>
        <authorList>
            <person name="Yasawong M."/>
            <person name="Nantapong N."/>
        </authorList>
    </citation>
    <scope>NUCLEOTIDE SEQUENCE</scope>
    <source>
        <strain evidence="2">TA4-1</strain>
    </source>
</reference>
<dbReference type="EMBL" id="JAYWVC010000057">
    <property type="protein sequence ID" value="MED7823936.1"/>
    <property type="molecule type" value="Genomic_DNA"/>
</dbReference>
<accession>A0ABU7FIX9</accession>
<dbReference type="PANTHER" id="PTHR43831:SF1">
    <property type="entry name" value="ISOBUTYRYL-COA DEHYDROGENASE, MITOCHONDRIAL"/>
    <property type="match status" value="1"/>
</dbReference>
<sequence>MSYRSALAHVLSSAIKPSAEETGTRERFPRASVTALGAAGLLGLTVASDLGGGGLNLFEATEVVTEVSRVCPATGAVLRSHYAAVAFIEAYGTHWMRRKVAVGHHLSTLALTDAGETGSPGGTGATATRTGDVVALRGRKRDVVAAGEADSYIWSARPADGGEGQALWLVPADAPGLFVPARPSGEGPRGSGTSTVCADPVLVPAGAMLERDGTDDMLSTVCAWLAAVPAPGAEVPAGPVDARALT</sequence>
<comment type="caution">
    <text evidence="2">The sequence shown here is derived from an EMBL/GenBank/DDBJ whole genome shotgun (WGS) entry which is preliminary data.</text>
</comment>
<dbReference type="InterPro" id="IPR009100">
    <property type="entry name" value="AcylCoA_DH/oxidase_NM_dom_sf"/>
</dbReference>
<name>A0ABU7FIX9_9ACTN</name>
<dbReference type="InterPro" id="IPR052547">
    <property type="entry name" value="Mito_Isobutyryl-CoADH"/>
</dbReference>
<dbReference type="InterPro" id="IPR013786">
    <property type="entry name" value="AcylCoA_DH/ox_N"/>
</dbReference>
<dbReference type="InterPro" id="IPR037069">
    <property type="entry name" value="AcylCoA_DH/ox_N_sf"/>
</dbReference>
<protein>
    <submittedName>
        <fullName evidence="2">Acyl-CoA dehydrogenase family protein</fullName>
    </submittedName>
</protein>
<dbReference type="Pfam" id="PF02771">
    <property type="entry name" value="Acyl-CoA_dh_N"/>
    <property type="match status" value="1"/>
</dbReference>